<dbReference type="EMBL" id="JANBPK010000890">
    <property type="protein sequence ID" value="KAJ2929178.1"/>
    <property type="molecule type" value="Genomic_DNA"/>
</dbReference>
<dbReference type="AlphaFoldDB" id="A0A9W8JE73"/>
<gene>
    <name evidence="2" type="ORF">H1R20_g7917</name>
</gene>
<proteinExistence type="predicted"/>
<name>A0A9W8JE73_9AGAR</name>
<feature type="non-terminal residue" evidence="2">
    <location>
        <position position="187"/>
    </location>
</feature>
<comment type="caution">
    <text evidence="2">The sequence shown here is derived from an EMBL/GenBank/DDBJ whole genome shotgun (WGS) entry which is preliminary data.</text>
</comment>
<evidence type="ECO:0000313" key="2">
    <source>
        <dbReference type="EMBL" id="KAJ2929178.1"/>
    </source>
</evidence>
<evidence type="ECO:0000313" key="3">
    <source>
        <dbReference type="Proteomes" id="UP001140091"/>
    </source>
</evidence>
<protein>
    <submittedName>
        <fullName evidence="2">Uncharacterized protein</fullName>
    </submittedName>
</protein>
<sequence length="187" mass="19819">MQHLNVTSLGIVGVQAGHVHLNQTLADLQLVTVITTLNQTVYITPAPAASNPDNSQPMPIPKSVVDPAGTRPGDSGTQNSGKNLIQDIMIPFIFIPPSHSSSLLMNPYGSIGPSGGRKSTASGAVHCWSNTPMTFASQFIKNIFTVLGKKENIAAADGFSLCMVDPTPYHVNIPGNVVNQYELAIQK</sequence>
<reference evidence="2" key="1">
    <citation type="submission" date="2022-06" db="EMBL/GenBank/DDBJ databases">
        <title>Genome Sequence of Candolleomyces eurysporus.</title>
        <authorList>
            <person name="Buettner E."/>
        </authorList>
    </citation>
    <scope>NUCLEOTIDE SEQUENCE</scope>
    <source>
        <strain evidence="2">VTCC 930004</strain>
    </source>
</reference>
<dbReference type="Proteomes" id="UP001140091">
    <property type="component" value="Unassembled WGS sequence"/>
</dbReference>
<accession>A0A9W8JE73</accession>
<keyword evidence="3" id="KW-1185">Reference proteome</keyword>
<organism evidence="2 3">
    <name type="scientific">Candolleomyces eurysporus</name>
    <dbReference type="NCBI Taxonomy" id="2828524"/>
    <lineage>
        <taxon>Eukaryota</taxon>
        <taxon>Fungi</taxon>
        <taxon>Dikarya</taxon>
        <taxon>Basidiomycota</taxon>
        <taxon>Agaricomycotina</taxon>
        <taxon>Agaricomycetes</taxon>
        <taxon>Agaricomycetidae</taxon>
        <taxon>Agaricales</taxon>
        <taxon>Agaricineae</taxon>
        <taxon>Psathyrellaceae</taxon>
        <taxon>Candolleomyces</taxon>
    </lineage>
</organism>
<evidence type="ECO:0000256" key="1">
    <source>
        <dbReference type="SAM" id="MobiDB-lite"/>
    </source>
</evidence>
<feature type="region of interest" description="Disordered" evidence="1">
    <location>
        <begin position="47"/>
        <end position="80"/>
    </location>
</feature>